<dbReference type="InterPro" id="IPR021146">
    <property type="entry name" value="Phage_gp6-like_head-tail"/>
</dbReference>
<protein>
    <submittedName>
        <fullName evidence="1">Phage head-tail connector protein</fullName>
    </submittedName>
</protein>
<dbReference type="Pfam" id="PF05135">
    <property type="entry name" value="Phage_connect_1"/>
    <property type="match status" value="1"/>
</dbReference>
<comment type="caution">
    <text evidence="1">The sequence shown here is derived from an EMBL/GenBank/DDBJ whole genome shotgun (WGS) entry which is preliminary data.</text>
</comment>
<dbReference type="InterPro" id="IPR053746">
    <property type="entry name" value="Viral_HT_Connector_Assembly"/>
</dbReference>
<dbReference type="EMBL" id="JBHRUJ010000030">
    <property type="protein sequence ID" value="MFC3212723.1"/>
    <property type="molecule type" value="Genomic_DNA"/>
</dbReference>
<evidence type="ECO:0000313" key="2">
    <source>
        <dbReference type="Proteomes" id="UP001595625"/>
    </source>
</evidence>
<evidence type="ECO:0000313" key="1">
    <source>
        <dbReference type="EMBL" id="MFC3212723.1"/>
    </source>
</evidence>
<gene>
    <name evidence="1" type="ORF">ACFOEJ_16770</name>
</gene>
<dbReference type="Proteomes" id="UP001595625">
    <property type="component" value="Unassembled WGS sequence"/>
</dbReference>
<sequence length="109" mass="12513">MLQEIKQLLGIEDSQQDAVLGIIISNVESHLRYLLEKEIPESLKFIVTEIAVMRFNRLGSEGIKADSVEGKSVTFYDPAQEFRPYLSVIEQEKLKDSPTELRRGRVMFI</sequence>
<keyword evidence="2" id="KW-1185">Reference proteome</keyword>
<organism evidence="1 2">
    <name type="scientific">Planomicrobium okeanokoites</name>
    <name type="common">Planococcus okeanokoites</name>
    <name type="synonym">Flavobacterium okeanokoites</name>
    <dbReference type="NCBI Taxonomy" id="244"/>
    <lineage>
        <taxon>Bacteria</taxon>
        <taxon>Bacillati</taxon>
        <taxon>Bacillota</taxon>
        <taxon>Bacilli</taxon>
        <taxon>Bacillales</taxon>
        <taxon>Caryophanaceae</taxon>
        <taxon>Planomicrobium</taxon>
    </lineage>
</organism>
<accession>A0ABV7KTG7</accession>
<reference evidence="2" key="1">
    <citation type="journal article" date="2019" name="Int. J. Syst. Evol. Microbiol.">
        <title>The Global Catalogue of Microorganisms (GCM) 10K type strain sequencing project: providing services to taxonomists for standard genome sequencing and annotation.</title>
        <authorList>
            <consortium name="The Broad Institute Genomics Platform"/>
            <consortium name="The Broad Institute Genome Sequencing Center for Infectious Disease"/>
            <person name="Wu L."/>
            <person name="Ma J."/>
        </authorList>
    </citation>
    <scope>NUCLEOTIDE SEQUENCE [LARGE SCALE GENOMIC DNA]</scope>
    <source>
        <strain evidence="2">CCM 320</strain>
    </source>
</reference>
<name>A0ABV7KTG7_PLAOK</name>
<proteinExistence type="predicted"/>
<dbReference type="RefSeq" id="WP_117312552.1">
    <property type="nucleotide sequence ID" value="NZ_JBHRUJ010000030.1"/>
</dbReference>
<dbReference type="Gene3D" id="1.10.246.150">
    <property type="match status" value="1"/>
</dbReference>